<evidence type="ECO:0000313" key="10">
    <source>
        <dbReference type="Proteomes" id="UP001550210"/>
    </source>
</evidence>
<name>A0ABV2UWU3_9ACTN</name>
<dbReference type="PRINTS" id="PR00364">
    <property type="entry name" value="DISEASERSIST"/>
</dbReference>
<dbReference type="SUPFAM" id="SSF46894">
    <property type="entry name" value="C-terminal effector domain of the bipartite response regulators"/>
    <property type="match status" value="1"/>
</dbReference>
<dbReference type="PROSITE" id="PS51755">
    <property type="entry name" value="OMPR_PHOB"/>
    <property type="match status" value="1"/>
</dbReference>
<comment type="caution">
    <text evidence="9">The sequence shown here is derived from an EMBL/GenBank/DDBJ whole genome shotgun (WGS) entry which is preliminary data.</text>
</comment>
<dbReference type="InterPro" id="IPR036388">
    <property type="entry name" value="WH-like_DNA-bd_sf"/>
</dbReference>
<evidence type="ECO:0000313" key="9">
    <source>
        <dbReference type="EMBL" id="MET9845240.1"/>
    </source>
</evidence>
<evidence type="ECO:0000256" key="2">
    <source>
        <dbReference type="ARBA" id="ARBA00023012"/>
    </source>
</evidence>
<keyword evidence="5" id="KW-0804">Transcription</keyword>
<dbReference type="InterPro" id="IPR051677">
    <property type="entry name" value="AfsR-DnrI-RedD_regulator"/>
</dbReference>
<keyword evidence="2" id="KW-0902">Two-component regulatory system</keyword>
<organism evidence="9 10">
    <name type="scientific">Streptomyces ossamyceticus</name>
    <dbReference type="NCBI Taxonomy" id="249581"/>
    <lineage>
        <taxon>Bacteria</taxon>
        <taxon>Bacillati</taxon>
        <taxon>Actinomycetota</taxon>
        <taxon>Actinomycetes</taxon>
        <taxon>Kitasatosporales</taxon>
        <taxon>Streptomycetaceae</taxon>
        <taxon>Streptomyces</taxon>
    </lineage>
</organism>
<dbReference type="SMART" id="SM01043">
    <property type="entry name" value="BTAD"/>
    <property type="match status" value="1"/>
</dbReference>
<dbReference type="Gene3D" id="3.40.50.300">
    <property type="entry name" value="P-loop containing nucleotide triphosphate hydrolases"/>
    <property type="match status" value="1"/>
</dbReference>
<keyword evidence="4 6" id="KW-0238">DNA-binding</keyword>
<dbReference type="Proteomes" id="UP001550210">
    <property type="component" value="Unassembled WGS sequence"/>
</dbReference>
<dbReference type="Pfam" id="PF03704">
    <property type="entry name" value="BTAD"/>
    <property type="match status" value="1"/>
</dbReference>
<dbReference type="Gene3D" id="1.10.10.10">
    <property type="entry name" value="Winged helix-like DNA-binding domain superfamily/Winged helix DNA-binding domain"/>
    <property type="match status" value="1"/>
</dbReference>
<protein>
    <submittedName>
        <fullName evidence="9">BTAD domain-containing putative transcriptional regulator</fullName>
    </submittedName>
</protein>
<dbReference type="InterPro" id="IPR016032">
    <property type="entry name" value="Sig_transdc_resp-reg_C-effctor"/>
</dbReference>
<dbReference type="SUPFAM" id="SSF52540">
    <property type="entry name" value="P-loop containing nucleoside triphosphate hydrolases"/>
    <property type="match status" value="1"/>
</dbReference>
<dbReference type="PANTHER" id="PTHR35807">
    <property type="entry name" value="TRANSCRIPTIONAL REGULATOR REDD-RELATED"/>
    <property type="match status" value="1"/>
</dbReference>
<evidence type="ECO:0000256" key="1">
    <source>
        <dbReference type="ARBA" id="ARBA00005820"/>
    </source>
</evidence>
<dbReference type="CDD" id="cd15831">
    <property type="entry name" value="BTAD"/>
    <property type="match status" value="1"/>
</dbReference>
<sequence length="1007" mass="110453">MTEGVSLRRLSFRVLGPLKAEIEGEPLALGGARQRKVLAMLVLSAGQVVSVDSLTEAVWQGAPPTTARNQIAICITALRRIFRSASVDDELIRTAHHGYTLIQGDHRIDVQAAHALLAEARTAAAEGRTEEAASCYERLLGMWYGPPLEGLTGGHLDHATARLGELWLDLNEEYAALQVQLGRYRAAANRLVTLVEEHPLREQARLHLMSAQHLAGRRADALETYRAGRKILVEELGIEPGPALQQLHRRILQDSETALTRDQPPHPRTATPASTPAQLPLPAAAFTGREEEIALLDELVHASASAEPLAIAALSGASGVGKSALAIHWANRVAEHYPDGQLFMDLCGYDVHEKPVSAMKALDSSLRALGVHGTLIPADLKERAALYRSLMDGKRMLIVLDNVRSIDQILPLFPGRGDCCVVITSRDPLGDLIGDYPVLRIPLRPLNTDEACRMLGVMIGPERVGAEPGMAARLAQLCDGLPLALRILGAQLVNKPHRSLSQLVARLADRRRRLDLLSPDHGGLRAEFALSYRELPPAAAQMYRRLGLLSLSHFSAWVGAAALGTDLDHAEDLLDVLVDAQLLEVSPHGRLGSPRYRFLDLLRLFAWERAHEEDTPAEREAALDRTVATLLVLADTAHQQLSGKGHLPPLPGPGDLPLATRQIEHILGCPMEWFETERPILIDLVRVCAESGRAFPAWALAARLVPLCETRGHPVDWRSTTEWALMAAREAGDELGVGMMLRSLGALAIYQRQYQQAEPLLEQAMEHLEEAGDVQGQALALRNIAVCLRFAGDLDRAADHCRAALDLFDRTEDISGRAHALGLLAQIEVERGNVRLGIRLTRQAIAASEGDYALRSKTQNIYRLAEALLRTGELREAERAGRKVVQLTRDQGDRMGEAYGLRVLGEVQWRQFCLDEAVATLRDAYEAAGGIGDRFLQARVQVDLACTEALRGERNTALLHLWEALAAFRLLRAPVWEGHTVRLRKLLDDLGKETPGVTELTRALHES</sequence>
<keyword evidence="3" id="KW-0805">Transcription regulation</keyword>
<keyword evidence="10" id="KW-1185">Reference proteome</keyword>
<dbReference type="Pfam" id="PF13424">
    <property type="entry name" value="TPR_12"/>
    <property type="match status" value="1"/>
</dbReference>
<dbReference type="Pfam" id="PF00486">
    <property type="entry name" value="Trans_reg_C"/>
    <property type="match status" value="1"/>
</dbReference>
<comment type="similarity">
    <text evidence="1">Belongs to the AfsR/DnrI/RedD regulatory family.</text>
</comment>
<dbReference type="SMART" id="SM00862">
    <property type="entry name" value="Trans_reg_C"/>
    <property type="match status" value="1"/>
</dbReference>
<feature type="domain" description="OmpR/PhoB-type" evidence="8">
    <location>
        <begin position="2"/>
        <end position="103"/>
    </location>
</feature>
<dbReference type="InterPro" id="IPR027417">
    <property type="entry name" value="P-loop_NTPase"/>
</dbReference>
<evidence type="ECO:0000256" key="6">
    <source>
        <dbReference type="PROSITE-ProRule" id="PRU01091"/>
    </source>
</evidence>
<dbReference type="InterPro" id="IPR005158">
    <property type="entry name" value="BTAD"/>
</dbReference>
<dbReference type="PANTHER" id="PTHR35807:SF1">
    <property type="entry name" value="TRANSCRIPTIONAL REGULATOR REDD"/>
    <property type="match status" value="1"/>
</dbReference>
<gene>
    <name evidence="9" type="ORF">ABZZ21_11785</name>
</gene>
<evidence type="ECO:0000259" key="8">
    <source>
        <dbReference type="PROSITE" id="PS51755"/>
    </source>
</evidence>
<dbReference type="InterPro" id="IPR019734">
    <property type="entry name" value="TPR_rpt"/>
</dbReference>
<reference evidence="9 10" key="1">
    <citation type="submission" date="2024-06" db="EMBL/GenBank/DDBJ databases">
        <title>The Natural Products Discovery Center: Release of the First 8490 Sequenced Strains for Exploring Actinobacteria Biosynthetic Diversity.</title>
        <authorList>
            <person name="Kalkreuter E."/>
            <person name="Kautsar S.A."/>
            <person name="Yang D."/>
            <person name="Bader C.D."/>
            <person name="Teijaro C.N."/>
            <person name="Fluegel L."/>
            <person name="Davis C.M."/>
            <person name="Simpson J.R."/>
            <person name="Lauterbach L."/>
            <person name="Steele A.D."/>
            <person name="Gui C."/>
            <person name="Meng S."/>
            <person name="Li G."/>
            <person name="Viehrig K."/>
            <person name="Ye F."/>
            <person name="Su P."/>
            <person name="Kiefer A.F."/>
            <person name="Nichols A."/>
            <person name="Cepeda A.J."/>
            <person name="Yan W."/>
            <person name="Fan B."/>
            <person name="Jiang Y."/>
            <person name="Adhikari A."/>
            <person name="Zheng C.-J."/>
            <person name="Schuster L."/>
            <person name="Cowan T.M."/>
            <person name="Smanski M.J."/>
            <person name="Chevrette M.G."/>
            <person name="De Carvalho L.P.S."/>
            <person name="Shen B."/>
        </authorList>
    </citation>
    <scope>NUCLEOTIDE SEQUENCE [LARGE SCALE GENOMIC DNA]</scope>
    <source>
        <strain evidence="9 10">NPDC006434</strain>
    </source>
</reference>
<evidence type="ECO:0000256" key="4">
    <source>
        <dbReference type="ARBA" id="ARBA00023125"/>
    </source>
</evidence>
<evidence type="ECO:0000256" key="5">
    <source>
        <dbReference type="ARBA" id="ARBA00023163"/>
    </source>
</evidence>
<dbReference type="SMART" id="SM00028">
    <property type="entry name" value="TPR"/>
    <property type="match status" value="6"/>
</dbReference>
<evidence type="ECO:0000256" key="7">
    <source>
        <dbReference type="SAM" id="MobiDB-lite"/>
    </source>
</evidence>
<dbReference type="EMBL" id="JBEXPZ010000013">
    <property type="protein sequence ID" value="MET9845240.1"/>
    <property type="molecule type" value="Genomic_DNA"/>
</dbReference>
<dbReference type="SUPFAM" id="SSF48452">
    <property type="entry name" value="TPR-like"/>
    <property type="match status" value="3"/>
</dbReference>
<dbReference type="InterPro" id="IPR011990">
    <property type="entry name" value="TPR-like_helical_dom_sf"/>
</dbReference>
<feature type="DNA-binding region" description="OmpR/PhoB-type" evidence="6">
    <location>
        <begin position="2"/>
        <end position="103"/>
    </location>
</feature>
<accession>A0ABV2UWU3</accession>
<evidence type="ECO:0000256" key="3">
    <source>
        <dbReference type="ARBA" id="ARBA00023015"/>
    </source>
</evidence>
<feature type="region of interest" description="Disordered" evidence="7">
    <location>
        <begin position="257"/>
        <end position="278"/>
    </location>
</feature>
<dbReference type="InterPro" id="IPR001867">
    <property type="entry name" value="OmpR/PhoB-type_DNA-bd"/>
</dbReference>
<proteinExistence type="inferred from homology"/>
<dbReference type="Gene3D" id="1.25.40.10">
    <property type="entry name" value="Tetratricopeptide repeat domain"/>
    <property type="match status" value="2"/>
</dbReference>
<dbReference type="RefSeq" id="WP_355395948.1">
    <property type="nucleotide sequence ID" value="NZ_JBEGHN010000012.1"/>
</dbReference>